<dbReference type="GO" id="GO:0009431">
    <property type="term" value="C:bacterial-type flagellum basal body, MS ring"/>
    <property type="evidence" value="ECO:0007669"/>
    <property type="project" value="InterPro"/>
</dbReference>
<dbReference type="GO" id="GO:0005886">
    <property type="term" value="C:plasma membrane"/>
    <property type="evidence" value="ECO:0007669"/>
    <property type="project" value="UniProtKB-SubCell"/>
</dbReference>
<comment type="similarity">
    <text evidence="3">Belongs to the FliF family.</text>
</comment>
<dbReference type="NCBIfam" id="TIGR00206">
    <property type="entry name" value="fliF"/>
    <property type="match status" value="1"/>
</dbReference>
<comment type="subcellular location">
    <subcellularLocation>
        <location evidence="1">Bacterial flagellum basal body</location>
    </subcellularLocation>
    <subcellularLocation>
        <location evidence="2">Cell membrane</location>
        <topology evidence="2">Multi-pass membrane protein</topology>
    </subcellularLocation>
</comment>
<dbReference type="GO" id="GO:0003774">
    <property type="term" value="F:cytoskeletal motor activity"/>
    <property type="evidence" value="ECO:0007669"/>
    <property type="project" value="InterPro"/>
</dbReference>
<proteinExistence type="inferred from homology"/>
<feature type="transmembrane region" description="Helical" evidence="9">
    <location>
        <begin position="442"/>
        <end position="464"/>
    </location>
</feature>
<feature type="transmembrane region" description="Helical" evidence="9">
    <location>
        <begin position="23"/>
        <end position="42"/>
    </location>
</feature>
<evidence type="ECO:0000256" key="3">
    <source>
        <dbReference type="ARBA" id="ARBA00007971"/>
    </source>
</evidence>
<dbReference type="EMBL" id="JACOPN010000008">
    <property type="protein sequence ID" value="MBC5717957.1"/>
    <property type="molecule type" value="Genomic_DNA"/>
</dbReference>
<dbReference type="InterPro" id="IPR013556">
    <property type="entry name" value="Flag_M-ring_C"/>
</dbReference>
<dbReference type="PANTHER" id="PTHR30046:SF0">
    <property type="entry name" value="FLAGELLAR M-RING PROTEIN"/>
    <property type="match status" value="1"/>
</dbReference>
<keyword evidence="5 9" id="KW-0812">Transmembrane</keyword>
<accession>A0A8J6J6V1</accession>
<dbReference type="NCBIfam" id="NF041738">
    <property type="entry name" value="GG_III-CTERM"/>
    <property type="match status" value="1"/>
</dbReference>
<evidence type="ECO:0000256" key="9">
    <source>
        <dbReference type="SAM" id="Phobius"/>
    </source>
</evidence>
<keyword evidence="4" id="KW-1003">Cell membrane</keyword>
<reference evidence="12" key="1">
    <citation type="submission" date="2020-08" db="EMBL/GenBank/DDBJ databases">
        <title>Genome public.</title>
        <authorList>
            <person name="Liu C."/>
            <person name="Sun Q."/>
        </authorList>
    </citation>
    <scope>NUCLEOTIDE SEQUENCE</scope>
    <source>
        <strain evidence="12">BX5</strain>
    </source>
</reference>
<dbReference type="Proteomes" id="UP000602260">
    <property type="component" value="Unassembled WGS sequence"/>
</dbReference>
<dbReference type="InterPro" id="IPR006182">
    <property type="entry name" value="FliF_N_dom"/>
</dbReference>
<evidence type="ECO:0000256" key="7">
    <source>
        <dbReference type="ARBA" id="ARBA00023136"/>
    </source>
</evidence>
<evidence type="ECO:0000256" key="5">
    <source>
        <dbReference type="ARBA" id="ARBA00022692"/>
    </source>
</evidence>
<feature type="domain" description="Flagellar M-ring C-terminal" evidence="11">
    <location>
        <begin position="253"/>
        <end position="402"/>
    </location>
</feature>
<sequence>MSEKIKKLWETTKERLKKVSKKAYIIIGIVVVVLAAALAFALNNKPYSVLFTGVSSSEASSILSFLEGQGITDYKVENNDTILVPKGKEDALKARLVMEGYPQSGYAYSTYYDHVGSLSTESERNNAYLLFLQESISNVIRNFDNVKDAKVFITRGEDRGYVLDSGNVVDATAAVQVTMNGAAKLSSQQAEAIRNLVAHAVQGLKIGSVVITDTMGNTYTATDGYSNSDSSALKLQLEEEYQNKIRTDVLQALTPFFGEDNVRVSVNCQVEVSQRTVNSRDVQLPEWAQDGSTGGKGIIGSRIYEYYVGRPGNETAGGVVGSTTNSDLPEYVEKKTDTDGTEVEISGSGQTDYDNPWTETSVIYTAGYLKDCTVAVSVNADAAGDMDADTIRTHVARAAGIVGTVDPATGEEYLADKISVVTNKFYSPEVILPNTGIPVPAWMLYAAAGGLLLFLILLIVILRLRKKRKNKAEKERELDELLASAGLPQAAAPTEGADVMTLQTEKSMELRKEVRQFANDNPELAAQLIRGWMRGGDDNE</sequence>
<keyword evidence="12" id="KW-0966">Cell projection</keyword>
<evidence type="ECO:0000256" key="8">
    <source>
        <dbReference type="ARBA" id="ARBA00023143"/>
    </source>
</evidence>
<dbReference type="Gene3D" id="3.30.300.30">
    <property type="match status" value="1"/>
</dbReference>
<evidence type="ECO:0000256" key="4">
    <source>
        <dbReference type="ARBA" id="ARBA00022475"/>
    </source>
</evidence>
<evidence type="ECO:0000313" key="12">
    <source>
        <dbReference type="EMBL" id="MBC5717957.1"/>
    </source>
</evidence>
<keyword evidence="12" id="KW-0969">Cilium</keyword>
<comment type="caution">
    <text evidence="12">The sequence shown here is derived from an EMBL/GenBank/DDBJ whole genome shotgun (WGS) entry which is preliminary data.</text>
</comment>
<organism evidence="12 13">
    <name type="scientific">Flintibacter faecis</name>
    <dbReference type="NCBI Taxonomy" id="2763047"/>
    <lineage>
        <taxon>Bacteria</taxon>
        <taxon>Bacillati</taxon>
        <taxon>Bacillota</taxon>
        <taxon>Clostridia</taxon>
        <taxon>Eubacteriales</taxon>
        <taxon>Flintibacter</taxon>
    </lineage>
</organism>
<dbReference type="InterPro" id="IPR043427">
    <property type="entry name" value="YscJ/FliF"/>
</dbReference>
<keyword evidence="6 9" id="KW-1133">Transmembrane helix</keyword>
<evidence type="ECO:0000313" key="13">
    <source>
        <dbReference type="Proteomes" id="UP000602260"/>
    </source>
</evidence>
<evidence type="ECO:0000256" key="1">
    <source>
        <dbReference type="ARBA" id="ARBA00004117"/>
    </source>
</evidence>
<dbReference type="Pfam" id="PF01514">
    <property type="entry name" value="YscJ_FliF"/>
    <property type="match status" value="1"/>
</dbReference>
<gene>
    <name evidence="12" type="primary">fliF</name>
    <name evidence="12" type="ORF">H8S55_11630</name>
</gene>
<dbReference type="RefSeq" id="WP_186879092.1">
    <property type="nucleotide sequence ID" value="NZ_JACOPN010000008.1"/>
</dbReference>
<dbReference type="AlphaFoldDB" id="A0A8J6J6V1"/>
<dbReference type="GO" id="GO:0071973">
    <property type="term" value="P:bacterial-type flagellum-dependent cell motility"/>
    <property type="evidence" value="ECO:0007669"/>
    <property type="project" value="InterPro"/>
</dbReference>
<name>A0A8J6J6V1_9FIRM</name>
<dbReference type="InterPro" id="IPR000067">
    <property type="entry name" value="FlgMring_FliF"/>
</dbReference>
<dbReference type="InterPro" id="IPR045851">
    <property type="entry name" value="AMP-bd_C_sf"/>
</dbReference>
<evidence type="ECO:0000259" key="10">
    <source>
        <dbReference type="Pfam" id="PF01514"/>
    </source>
</evidence>
<dbReference type="PANTHER" id="PTHR30046">
    <property type="entry name" value="FLAGELLAR M-RING PROTEIN"/>
    <property type="match status" value="1"/>
</dbReference>
<dbReference type="Pfam" id="PF08345">
    <property type="entry name" value="YscJ_FliF_C"/>
    <property type="match status" value="1"/>
</dbReference>
<keyword evidence="7 9" id="KW-0472">Membrane</keyword>
<keyword evidence="8" id="KW-0975">Bacterial flagellum</keyword>
<protein>
    <submittedName>
        <fullName evidence="12">Flagellar M-ring protein FliF</fullName>
    </submittedName>
</protein>
<feature type="domain" description="Flagellar M-ring N-terminal" evidence="10">
    <location>
        <begin position="43"/>
        <end position="219"/>
    </location>
</feature>
<evidence type="ECO:0000256" key="2">
    <source>
        <dbReference type="ARBA" id="ARBA00004651"/>
    </source>
</evidence>
<evidence type="ECO:0000256" key="6">
    <source>
        <dbReference type="ARBA" id="ARBA00022989"/>
    </source>
</evidence>
<evidence type="ECO:0000259" key="11">
    <source>
        <dbReference type="Pfam" id="PF08345"/>
    </source>
</evidence>
<keyword evidence="13" id="KW-1185">Reference proteome</keyword>
<keyword evidence="12" id="KW-0282">Flagellum</keyword>